<proteinExistence type="predicted"/>
<evidence type="ECO:0000259" key="2">
    <source>
        <dbReference type="Pfam" id="PF05305"/>
    </source>
</evidence>
<sequence length="121" mass="12457">MSTAPRGWSAASAAVLSAVAVLSAAPAVADPADDAFLSSLADYGIVINDPDTAIAMGHTVCAGLDNNQRSSLLAMKVMKDTNLTAKQAGFFVGLSVASYCPQYKGQIGDSLDWLPLPVPLM</sequence>
<accession>A0ABD6P782</accession>
<evidence type="ECO:0000313" key="4">
    <source>
        <dbReference type="Proteomes" id="UP000092086"/>
    </source>
</evidence>
<evidence type="ECO:0000256" key="1">
    <source>
        <dbReference type="SAM" id="SignalP"/>
    </source>
</evidence>
<dbReference type="Pfam" id="PF05305">
    <property type="entry name" value="DUF732"/>
    <property type="match status" value="1"/>
</dbReference>
<dbReference type="AlphaFoldDB" id="A0ABD6P782"/>
<dbReference type="Proteomes" id="UP000092086">
    <property type="component" value="Unassembled WGS sequence"/>
</dbReference>
<reference evidence="3 4" key="1">
    <citation type="submission" date="2016-06" db="EMBL/GenBank/DDBJ databases">
        <authorList>
            <person name="Sutton G."/>
            <person name="Brinkac L."/>
            <person name="Sanka R."/>
            <person name="Adams M."/>
            <person name="Lau E."/>
            <person name="Sam S."/>
            <person name="Sreng N."/>
            <person name="Him V."/>
            <person name="Kerleguer A."/>
            <person name="Cheng S."/>
        </authorList>
    </citation>
    <scope>NUCLEOTIDE SEQUENCE [LARGE SCALE GENOMIC DNA]</scope>
    <source>
        <strain evidence="3 4">E2978</strain>
    </source>
</reference>
<organism evidence="3 4">
    <name type="scientific">Mycobacterium alsense</name>
    <dbReference type="NCBI Taxonomy" id="324058"/>
    <lineage>
        <taxon>Bacteria</taxon>
        <taxon>Bacillati</taxon>
        <taxon>Actinomycetota</taxon>
        <taxon>Actinomycetes</taxon>
        <taxon>Mycobacteriales</taxon>
        <taxon>Mycobacteriaceae</taxon>
        <taxon>Mycobacterium</taxon>
    </lineage>
</organism>
<feature type="chain" id="PRO_5044786806" description="DUF732 domain-containing protein" evidence="1">
    <location>
        <begin position="30"/>
        <end position="121"/>
    </location>
</feature>
<protein>
    <recommendedName>
        <fullName evidence="2">DUF732 domain-containing protein</fullName>
    </recommendedName>
</protein>
<keyword evidence="1" id="KW-0732">Signal</keyword>
<dbReference type="InterPro" id="IPR007969">
    <property type="entry name" value="DUF732"/>
</dbReference>
<feature type="domain" description="DUF732" evidence="2">
    <location>
        <begin position="32"/>
        <end position="102"/>
    </location>
</feature>
<comment type="caution">
    <text evidence="3">The sequence shown here is derived from an EMBL/GenBank/DDBJ whole genome shotgun (WGS) entry which is preliminary data.</text>
</comment>
<name>A0ABD6P782_9MYCO</name>
<gene>
    <name evidence="3" type="ORF">A5672_08795</name>
</gene>
<feature type="signal peptide" evidence="1">
    <location>
        <begin position="1"/>
        <end position="29"/>
    </location>
</feature>
<evidence type="ECO:0000313" key="3">
    <source>
        <dbReference type="EMBL" id="OBG45414.1"/>
    </source>
</evidence>
<dbReference type="RefSeq" id="WP_067316727.1">
    <property type="nucleotide sequence ID" value="NZ_LZIT01000033.1"/>
</dbReference>
<dbReference type="EMBL" id="LZIT01000033">
    <property type="protein sequence ID" value="OBG45414.1"/>
    <property type="molecule type" value="Genomic_DNA"/>
</dbReference>